<organism evidence="2 3">
    <name type="scientific">Amniculicola lignicola CBS 123094</name>
    <dbReference type="NCBI Taxonomy" id="1392246"/>
    <lineage>
        <taxon>Eukaryota</taxon>
        <taxon>Fungi</taxon>
        <taxon>Dikarya</taxon>
        <taxon>Ascomycota</taxon>
        <taxon>Pezizomycotina</taxon>
        <taxon>Dothideomycetes</taxon>
        <taxon>Pleosporomycetidae</taxon>
        <taxon>Pleosporales</taxon>
        <taxon>Amniculicolaceae</taxon>
        <taxon>Amniculicola</taxon>
    </lineage>
</organism>
<proteinExistence type="predicted"/>
<accession>A0A6A5W9G0</accession>
<evidence type="ECO:0000313" key="2">
    <source>
        <dbReference type="EMBL" id="KAF1997419.1"/>
    </source>
</evidence>
<sequence length="218" mass="24222">MAEQSRTLKVVNQGPDLTTLAKNRFSLQVAKSVIKDGELHFNVVWKSQVLAPVMQVKWKPTYGLNWTSEVPSPGLMITLGGFWKQCDPGQVLDIDETGQWMQSTATPVKDYLSVGSNNYSIPEVNGIHIVVGVQSAPGNFDIIYVDETELGKGMTAQYQPQEQIQWWYQTGMRSSTMIEQASTKKETGDYSAPDSRTGTYSKTSSYSYTTGTWKTSSP</sequence>
<dbReference type="AlphaFoldDB" id="A0A6A5W9G0"/>
<dbReference type="Proteomes" id="UP000799779">
    <property type="component" value="Unassembled WGS sequence"/>
</dbReference>
<reference evidence="2" key="1">
    <citation type="journal article" date="2020" name="Stud. Mycol.">
        <title>101 Dothideomycetes genomes: a test case for predicting lifestyles and emergence of pathogens.</title>
        <authorList>
            <person name="Haridas S."/>
            <person name="Albert R."/>
            <person name="Binder M."/>
            <person name="Bloem J."/>
            <person name="Labutti K."/>
            <person name="Salamov A."/>
            <person name="Andreopoulos B."/>
            <person name="Baker S."/>
            <person name="Barry K."/>
            <person name="Bills G."/>
            <person name="Bluhm B."/>
            <person name="Cannon C."/>
            <person name="Castanera R."/>
            <person name="Culley D."/>
            <person name="Daum C."/>
            <person name="Ezra D."/>
            <person name="Gonzalez J."/>
            <person name="Henrissat B."/>
            <person name="Kuo A."/>
            <person name="Liang C."/>
            <person name="Lipzen A."/>
            <person name="Lutzoni F."/>
            <person name="Magnuson J."/>
            <person name="Mondo S."/>
            <person name="Nolan M."/>
            <person name="Ohm R."/>
            <person name="Pangilinan J."/>
            <person name="Park H.-J."/>
            <person name="Ramirez L."/>
            <person name="Alfaro M."/>
            <person name="Sun H."/>
            <person name="Tritt A."/>
            <person name="Yoshinaga Y."/>
            <person name="Zwiers L.-H."/>
            <person name="Turgeon B."/>
            <person name="Goodwin S."/>
            <person name="Spatafora J."/>
            <person name="Crous P."/>
            <person name="Grigoriev I."/>
        </authorList>
    </citation>
    <scope>NUCLEOTIDE SEQUENCE</scope>
    <source>
        <strain evidence="2">CBS 123094</strain>
    </source>
</reference>
<feature type="compositionally biased region" description="Low complexity" evidence="1">
    <location>
        <begin position="195"/>
        <end position="218"/>
    </location>
</feature>
<evidence type="ECO:0000256" key="1">
    <source>
        <dbReference type="SAM" id="MobiDB-lite"/>
    </source>
</evidence>
<dbReference type="EMBL" id="ML977613">
    <property type="protein sequence ID" value="KAF1997419.1"/>
    <property type="molecule type" value="Genomic_DNA"/>
</dbReference>
<name>A0A6A5W9G0_9PLEO</name>
<keyword evidence="3" id="KW-1185">Reference proteome</keyword>
<dbReference type="OrthoDB" id="3343459at2759"/>
<protein>
    <submittedName>
        <fullName evidence="2">Uncharacterized protein</fullName>
    </submittedName>
</protein>
<feature type="region of interest" description="Disordered" evidence="1">
    <location>
        <begin position="178"/>
        <end position="218"/>
    </location>
</feature>
<gene>
    <name evidence="2" type="ORF">P154DRAFT_441112</name>
</gene>
<evidence type="ECO:0000313" key="3">
    <source>
        <dbReference type="Proteomes" id="UP000799779"/>
    </source>
</evidence>